<feature type="transmembrane region" description="Helical" evidence="2">
    <location>
        <begin position="148"/>
        <end position="174"/>
    </location>
</feature>
<feature type="transmembrane region" description="Helical" evidence="2">
    <location>
        <begin position="23"/>
        <end position="44"/>
    </location>
</feature>
<dbReference type="VEuPathDB" id="FungiDB:TREMEDRAFT_65007"/>
<keyword evidence="2" id="KW-1133">Transmembrane helix</keyword>
<dbReference type="EMBL" id="SDIL01000128">
    <property type="protein sequence ID" value="RXK35623.1"/>
    <property type="molecule type" value="Genomic_DNA"/>
</dbReference>
<evidence type="ECO:0000259" key="3">
    <source>
        <dbReference type="Pfam" id="PF20152"/>
    </source>
</evidence>
<feature type="transmembrane region" description="Helical" evidence="2">
    <location>
        <begin position="111"/>
        <end position="136"/>
    </location>
</feature>
<dbReference type="InParanoid" id="A0A4Q1BFZ6"/>
<dbReference type="AlphaFoldDB" id="A0A4Q1BFZ6"/>
<dbReference type="PANTHER" id="PTHR40465">
    <property type="entry name" value="CHROMOSOME 1, WHOLE GENOME SHOTGUN SEQUENCE"/>
    <property type="match status" value="1"/>
</dbReference>
<organism evidence="4 5">
    <name type="scientific">Tremella mesenterica</name>
    <name type="common">Jelly fungus</name>
    <dbReference type="NCBI Taxonomy" id="5217"/>
    <lineage>
        <taxon>Eukaryota</taxon>
        <taxon>Fungi</taxon>
        <taxon>Dikarya</taxon>
        <taxon>Basidiomycota</taxon>
        <taxon>Agaricomycotina</taxon>
        <taxon>Tremellomycetes</taxon>
        <taxon>Tremellales</taxon>
        <taxon>Tremellaceae</taxon>
        <taxon>Tremella</taxon>
    </lineage>
</organism>
<dbReference type="InterPro" id="IPR045339">
    <property type="entry name" value="DUF6534"/>
</dbReference>
<evidence type="ECO:0000256" key="2">
    <source>
        <dbReference type="SAM" id="Phobius"/>
    </source>
</evidence>
<proteinExistence type="predicted"/>
<dbReference type="OrthoDB" id="2562493at2759"/>
<protein>
    <recommendedName>
        <fullName evidence="3">DUF6534 domain-containing protein</fullName>
    </recommendedName>
</protein>
<sequence length="324" mass="35340">MVAEIAGYDEAAATALFASQAQFLLACQFASLVLETLFAGILAMQLNLLLGLHLVSVCGELWEVASMARGQVRESFADERKSCSLTIDVLAVAPVQLFFSHRAFLLSKRSWPLLVLFICLIIAAAIGGLGVTVVFGSQASLLDANKSGAWLIIWNACNCACDVIIAFVIMVTLLRSKSGWSHTDRVITKWVRLTFEAQLPPTFLSLAYVIEWSRTPSSLLGALFQCLEGKAYAVGLLFSLNARVAMQTQAEKPTNPSYQTPQVFGHSRTAGPAEIHVEVETQTYVQGEPVHQRKDDSSIEEGDQYQMSNLAYGSQARLTDGEKV</sequence>
<keyword evidence="5" id="KW-1185">Reference proteome</keyword>
<dbReference type="Pfam" id="PF20152">
    <property type="entry name" value="DUF6534"/>
    <property type="match status" value="1"/>
</dbReference>
<accession>A0A4Q1BFZ6</accession>
<dbReference type="STRING" id="5217.A0A4Q1BFZ6"/>
<evidence type="ECO:0000313" key="5">
    <source>
        <dbReference type="Proteomes" id="UP000289152"/>
    </source>
</evidence>
<name>A0A4Q1BFZ6_TREME</name>
<dbReference type="PANTHER" id="PTHR40465:SF1">
    <property type="entry name" value="DUF6534 DOMAIN-CONTAINING PROTEIN"/>
    <property type="match status" value="1"/>
</dbReference>
<comment type="caution">
    <text evidence="4">The sequence shown here is derived from an EMBL/GenBank/DDBJ whole genome shotgun (WGS) entry which is preliminary data.</text>
</comment>
<keyword evidence="2" id="KW-0472">Membrane</keyword>
<reference evidence="4 5" key="1">
    <citation type="submission" date="2016-06" db="EMBL/GenBank/DDBJ databases">
        <title>Evolution of pathogenesis and genome organization in the Tremellales.</title>
        <authorList>
            <person name="Cuomo C."/>
            <person name="Litvintseva A."/>
            <person name="Heitman J."/>
            <person name="Chen Y."/>
            <person name="Sun S."/>
            <person name="Springer D."/>
            <person name="Dromer F."/>
            <person name="Young S."/>
            <person name="Zeng Q."/>
            <person name="Chapman S."/>
            <person name="Gujja S."/>
            <person name="Saif S."/>
            <person name="Birren B."/>
        </authorList>
    </citation>
    <scope>NUCLEOTIDE SEQUENCE [LARGE SCALE GENOMIC DNA]</scope>
    <source>
        <strain evidence="4 5">ATCC 28783</strain>
    </source>
</reference>
<feature type="region of interest" description="Disordered" evidence="1">
    <location>
        <begin position="281"/>
        <end position="324"/>
    </location>
</feature>
<gene>
    <name evidence="4" type="ORF">M231_07103</name>
</gene>
<evidence type="ECO:0000256" key="1">
    <source>
        <dbReference type="SAM" id="MobiDB-lite"/>
    </source>
</evidence>
<evidence type="ECO:0000313" key="4">
    <source>
        <dbReference type="EMBL" id="RXK35623.1"/>
    </source>
</evidence>
<keyword evidence="2" id="KW-0812">Transmembrane</keyword>
<dbReference type="Proteomes" id="UP000289152">
    <property type="component" value="Unassembled WGS sequence"/>
</dbReference>
<feature type="domain" description="DUF6534" evidence="3">
    <location>
        <begin position="159"/>
        <end position="243"/>
    </location>
</feature>